<feature type="transmembrane region" description="Helical" evidence="3">
    <location>
        <begin position="269"/>
        <end position="287"/>
    </location>
</feature>
<organism evidence="5 6">
    <name type="scientific">Caldalkalibacillus uzonensis</name>
    <dbReference type="NCBI Taxonomy" id="353224"/>
    <lineage>
        <taxon>Bacteria</taxon>
        <taxon>Bacillati</taxon>
        <taxon>Bacillota</taxon>
        <taxon>Bacilli</taxon>
        <taxon>Bacillales</taxon>
        <taxon>Bacillaceae</taxon>
        <taxon>Caldalkalibacillus</taxon>
    </lineage>
</organism>
<keyword evidence="6" id="KW-1185">Reference proteome</keyword>
<feature type="transmembrane region" description="Helical" evidence="3">
    <location>
        <begin position="92"/>
        <end position="113"/>
    </location>
</feature>
<gene>
    <name evidence="5" type="ORF">J2S00_003143</name>
</gene>
<evidence type="ECO:0000256" key="3">
    <source>
        <dbReference type="SAM" id="Phobius"/>
    </source>
</evidence>
<feature type="transmembrane region" description="Helical" evidence="3">
    <location>
        <begin position="148"/>
        <end position="170"/>
    </location>
</feature>
<accession>A0ABU0CVI2</accession>
<dbReference type="EMBL" id="JAUSUQ010000013">
    <property type="protein sequence ID" value="MDQ0340334.1"/>
    <property type="molecule type" value="Genomic_DNA"/>
</dbReference>
<proteinExistence type="inferred from homology"/>
<dbReference type="RefSeq" id="WP_307341781.1">
    <property type="nucleotide sequence ID" value="NZ_JAUSUQ010000013.1"/>
</dbReference>
<reference evidence="5 6" key="1">
    <citation type="submission" date="2023-07" db="EMBL/GenBank/DDBJ databases">
        <title>Genomic Encyclopedia of Type Strains, Phase IV (KMG-IV): sequencing the most valuable type-strain genomes for metagenomic binning, comparative biology and taxonomic classification.</title>
        <authorList>
            <person name="Goeker M."/>
        </authorList>
    </citation>
    <scope>NUCLEOTIDE SEQUENCE [LARGE SCALE GENOMIC DNA]</scope>
    <source>
        <strain evidence="5 6">DSM 17740</strain>
    </source>
</reference>
<keyword evidence="3" id="KW-1133">Transmembrane helix</keyword>
<keyword evidence="3" id="KW-0812">Transmembrane</keyword>
<evidence type="ECO:0000313" key="6">
    <source>
        <dbReference type="Proteomes" id="UP001232445"/>
    </source>
</evidence>
<dbReference type="PANTHER" id="PTHR22911:SF137">
    <property type="entry name" value="SOLUTE CARRIER FAMILY 35 MEMBER G2-RELATED"/>
    <property type="match status" value="1"/>
</dbReference>
<sequence>MSRLTASLIVFIGAAGYGVLATFVKIGYEKGFHVGEITGSQMFAGAVILWIIALFKVRSWRGLSWKNMMLLMGVGTFTGLTGVFYYTSMQTLPASIAIILLFQFTWIGVLYEWLFDRRKPTKETYYSLVLVLLGTMLAANVISGDLSVFTWFGLSMGLCSAFTYAAFIYVSGKVATNISPWLRSPLMITGSSLAIFLIFPPTFFTSGVLWEGLWYIALIMAFFGAILPTICFTIGVPYIGSGLAAIIGSVELPVAVFMAWIVLSEAVSPVQWVGVVMILAAIVLGELKNLQAIQRKKKRLSSI</sequence>
<dbReference type="Proteomes" id="UP001232445">
    <property type="component" value="Unassembled WGS sequence"/>
</dbReference>
<feature type="domain" description="EamA" evidence="4">
    <location>
        <begin position="6"/>
        <end position="138"/>
    </location>
</feature>
<evidence type="ECO:0000259" key="4">
    <source>
        <dbReference type="Pfam" id="PF00892"/>
    </source>
</evidence>
<evidence type="ECO:0000256" key="2">
    <source>
        <dbReference type="ARBA" id="ARBA00007362"/>
    </source>
</evidence>
<evidence type="ECO:0000313" key="5">
    <source>
        <dbReference type="EMBL" id="MDQ0340334.1"/>
    </source>
</evidence>
<dbReference type="SUPFAM" id="SSF103481">
    <property type="entry name" value="Multidrug resistance efflux transporter EmrE"/>
    <property type="match status" value="2"/>
</dbReference>
<feature type="transmembrane region" description="Helical" evidence="3">
    <location>
        <begin position="37"/>
        <end position="55"/>
    </location>
</feature>
<evidence type="ECO:0000256" key="1">
    <source>
        <dbReference type="ARBA" id="ARBA00004127"/>
    </source>
</evidence>
<feature type="transmembrane region" description="Helical" evidence="3">
    <location>
        <begin position="67"/>
        <end position="86"/>
    </location>
</feature>
<feature type="transmembrane region" description="Helical" evidence="3">
    <location>
        <begin position="243"/>
        <end position="263"/>
    </location>
</feature>
<name>A0ABU0CVI2_9BACI</name>
<keyword evidence="3" id="KW-0472">Membrane</keyword>
<feature type="transmembrane region" description="Helical" evidence="3">
    <location>
        <begin position="212"/>
        <end position="236"/>
    </location>
</feature>
<feature type="transmembrane region" description="Helical" evidence="3">
    <location>
        <begin position="125"/>
        <end position="142"/>
    </location>
</feature>
<dbReference type="PANTHER" id="PTHR22911">
    <property type="entry name" value="ACYL-MALONYL CONDENSING ENZYME-RELATED"/>
    <property type="match status" value="1"/>
</dbReference>
<dbReference type="InterPro" id="IPR000620">
    <property type="entry name" value="EamA_dom"/>
</dbReference>
<comment type="subcellular location">
    <subcellularLocation>
        <location evidence="1">Endomembrane system</location>
        <topology evidence="1">Multi-pass membrane protein</topology>
    </subcellularLocation>
</comment>
<feature type="domain" description="EamA" evidence="4">
    <location>
        <begin position="152"/>
        <end position="284"/>
    </location>
</feature>
<comment type="caution">
    <text evidence="5">The sequence shown here is derived from an EMBL/GenBank/DDBJ whole genome shotgun (WGS) entry which is preliminary data.</text>
</comment>
<dbReference type="Pfam" id="PF00892">
    <property type="entry name" value="EamA"/>
    <property type="match status" value="2"/>
</dbReference>
<comment type="similarity">
    <text evidence="2">Belongs to the EamA transporter family.</text>
</comment>
<protein>
    <submittedName>
        <fullName evidence="5">Drug/metabolite transporter (DMT)-like permease</fullName>
    </submittedName>
</protein>
<dbReference type="InterPro" id="IPR037185">
    <property type="entry name" value="EmrE-like"/>
</dbReference>
<feature type="transmembrane region" description="Helical" evidence="3">
    <location>
        <begin position="182"/>
        <end position="200"/>
    </location>
</feature>